<keyword evidence="9" id="KW-0067">ATP-binding</keyword>
<protein>
    <recommendedName>
        <fullName evidence="3">histidine kinase</fullName>
        <ecNumber evidence="3">2.7.13.3</ecNumber>
    </recommendedName>
</protein>
<dbReference type="PROSITE" id="PS50885">
    <property type="entry name" value="HAMP"/>
    <property type="match status" value="1"/>
</dbReference>
<dbReference type="InterPro" id="IPR050640">
    <property type="entry name" value="Bact_2-comp_sensor_kinase"/>
</dbReference>
<dbReference type="RefSeq" id="WP_153790823.1">
    <property type="nucleotide sequence ID" value="NZ_CP045915.1"/>
</dbReference>
<dbReference type="SUPFAM" id="SSF158472">
    <property type="entry name" value="HAMP domain-like"/>
    <property type="match status" value="1"/>
</dbReference>
<dbReference type="EC" id="2.7.13.3" evidence="3"/>
<keyword evidence="7" id="KW-0547">Nucleotide-binding</keyword>
<dbReference type="Gene3D" id="3.30.450.20">
    <property type="entry name" value="PAS domain"/>
    <property type="match status" value="1"/>
</dbReference>
<keyword evidence="6" id="KW-0808">Transferase</keyword>
<keyword evidence="12" id="KW-1133">Transmembrane helix</keyword>
<dbReference type="SMART" id="SM00387">
    <property type="entry name" value="HATPase_c"/>
    <property type="match status" value="1"/>
</dbReference>
<dbReference type="CDD" id="cd06225">
    <property type="entry name" value="HAMP"/>
    <property type="match status" value="1"/>
</dbReference>
<evidence type="ECO:0000256" key="11">
    <source>
        <dbReference type="ARBA" id="ARBA00023136"/>
    </source>
</evidence>
<dbReference type="AlphaFoldDB" id="A0A5Q2TGQ0"/>
<gene>
    <name evidence="15" type="ORF">GI584_07505</name>
</gene>
<dbReference type="Gene3D" id="1.10.8.500">
    <property type="entry name" value="HAMP domain in histidine kinase"/>
    <property type="match status" value="1"/>
</dbReference>
<dbReference type="KEGG" id="grc:GI584_07505"/>
<evidence type="ECO:0000256" key="7">
    <source>
        <dbReference type="ARBA" id="ARBA00022741"/>
    </source>
</evidence>
<evidence type="ECO:0000256" key="5">
    <source>
        <dbReference type="ARBA" id="ARBA00022553"/>
    </source>
</evidence>
<organism evidence="15 16">
    <name type="scientific">Gracilibacillus salitolerans</name>
    <dbReference type="NCBI Taxonomy" id="2663022"/>
    <lineage>
        <taxon>Bacteria</taxon>
        <taxon>Bacillati</taxon>
        <taxon>Bacillota</taxon>
        <taxon>Bacilli</taxon>
        <taxon>Bacillales</taxon>
        <taxon>Bacillaceae</taxon>
        <taxon>Gracilibacillus</taxon>
    </lineage>
</organism>
<keyword evidence="5" id="KW-0597">Phosphoprotein</keyword>
<evidence type="ECO:0000256" key="1">
    <source>
        <dbReference type="ARBA" id="ARBA00000085"/>
    </source>
</evidence>
<dbReference type="Proteomes" id="UP000339690">
    <property type="component" value="Chromosome"/>
</dbReference>
<dbReference type="Pfam" id="PF02518">
    <property type="entry name" value="HATPase_c"/>
    <property type="match status" value="1"/>
</dbReference>
<accession>A0A5Q2TGQ0</accession>
<evidence type="ECO:0000256" key="12">
    <source>
        <dbReference type="SAM" id="Phobius"/>
    </source>
</evidence>
<keyword evidence="12" id="KW-0812">Transmembrane</keyword>
<dbReference type="Pfam" id="PF06580">
    <property type="entry name" value="His_kinase"/>
    <property type="match status" value="1"/>
</dbReference>
<keyword evidence="8" id="KW-0418">Kinase</keyword>
<comment type="catalytic activity">
    <reaction evidence="1">
        <text>ATP + protein L-histidine = ADP + protein N-phospho-L-histidine.</text>
        <dbReference type="EC" id="2.7.13.3"/>
    </reaction>
</comment>
<evidence type="ECO:0000256" key="3">
    <source>
        <dbReference type="ARBA" id="ARBA00012438"/>
    </source>
</evidence>
<feature type="domain" description="HAMP" evidence="14">
    <location>
        <begin position="289"/>
        <end position="341"/>
    </location>
</feature>
<dbReference type="GO" id="GO:0005524">
    <property type="term" value="F:ATP binding"/>
    <property type="evidence" value="ECO:0007669"/>
    <property type="project" value="UniProtKB-KW"/>
</dbReference>
<evidence type="ECO:0000256" key="2">
    <source>
        <dbReference type="ARBA" id="ARBA00004651"/>
    </source>
</evidence>
<evidence type="ECO:0000256" key="6">
    <source>
        <dbReference type="ARBA" id="ARBA00022679"/>
    </source>
</evidence>
<feature type="transmembrane region" description="Helical" evidence="12">
    <location>
        <begin position="265"/>
        <end position="287"/>
    </location>
</feature>
<dbReference type="Gene3D" id="3.30.565.10">
    <property type="entry name" value="Histidine kinase-like ATPase, C-terminal domain"/>
    <property type="match status" value="1"/>
</dbReference>
<proteinExistence type="predicted"/>
<dbReference type="GO" id="GO:0005886">
    <property type="term" value="C:plasma membrane"/>
    <property type="evidence" value="ECO:0007669"/>
    <property type="project" value="UniProtKB-SubCell"/>
</dbReference>
<dbReference type="EMBL" id="CP045915">
    <property type="protein sequence ID" value="QGH33876.1"/>
    <property type="molecule type" value="Genomic_DNA"/>
</dbReference>
<dbReference type="PROSITE" id="PS50109">
    <property type="entry name" value="HIS_KIN"/>
    <property type="match status" value="1"/>
</dbReference>
<keyword evidence="11 12" id="KW-0472">Membrane</keyword>
<dbReference type="SUPFAM" id="SSF55874">
    <property type="entry name" value="ATPase domain of HSP90 chaperone/DNA topoisomerase II/histidine kinase"/>
    <property type="match status" value="1"/>
</dbReference>
<keyword evidence="10" id="KW-0902">Two-component regulatory system</keyword>
<evidence type="ECO:0000313" key="16">
    <source>
        <dbReference type="Proteomes" id="UP000339690"/>
    </source>
</evidence>
<dbReference type="PANTHER" id="PTHR34220:SF7">
    <property type="entry name" value="SENSOR HISTIDINE KINASE YPDA"/>
    <property type="match status" value="1"/>
</dbReference>
<evidence type="ECO:0000256" key="10">
    <source>
        <dbReference type="ARBA" id="ARBA00023012"/>
    </source>
</evidence>
<dbReference type="InterPro" id="IPR036890">
    <property type="entry name" value="HATPase_C_sf"/>
</dbReference>
<feature type="domain" description="Histidine kinase" evidence="13">
    <location>
        <begin position="458"/>
        <end position="564"/>
    </location>
</feature>
<dbReference type="Pfam" id="PF00672">
    <property type="entry name" value="HAMP"/>
    <property type="match status" value="1"/>
</dbReference>
<dbReference type="SMART" id="SM00304">
    <property type="entry name" value="HAMP"/>
    <property type="match status" value="1"/>
</dbReference>
<evidence type="ECO:0000256" key="9">
    <source>
        <dbReference type="ARBA" id="ARBA00022840"/>
    </source>
</evidence>
<sequence>MIVGGFLTNELKNQAIDEAEEQASVNMERVKERSLEVLKVPLYISNNIMLDYRLEDIVNNNYETTYQVIADYWEYNTFEEYQKIYESEISNIRFYMDNPTLINNWEIIPLDSNVKETNWYKLAMNNLGEVQWLYIKDETKKDTKYLSLVRRIDFPSYQTNGVLVINVNLKTLTTILSQEASLTMLVDDQHNIIASNNAEQIGHKLKDFIQEEHVLAGETGIFHDQEAEQPRRIFVQSIPLQETDNPLSIISVIEDDKIVKSAHQFGQMGTVLVSITVCIAILLIYIVSKLFSNRLIMLGSQIDIVSKGNFNTRIVIDGTDEIGKLAKNLDQMVQNIKTLICKVEHSNHQKALLERRQNEIKFKMMASQINPHFLFNCLESIRMEAHYKGETEIANVVKLLGKLMRNNIEVGSGSIELERELEVIQWYLDIQKFRYEERLNYSFDIDPATKQTLIPPLIIQPLVENSVIHGLEQHRMGGKVKISSKVEGNQLIIRVSDNGIGMSEEKITNIYQTLDEKEEQHGVRIGLRNVHQRLKLLYGESSGLIITSKQGVGTSVSFSIILGGDKIVEGNHS</sequence>
<dbReference type="InterPro" id="IPR005467">
    <property type="entry name" value="His_kinase_dom"/>
</dbReference>
<dbReference type="PANTHER" id="PTHR34220">
    <property type="entry name" value="SENSOR HISTIDINE KINASE YPDA"/>
    <property type="match status" value="1"/>
</dbReference>
<evidence type="ECO:0000259" key="14">
    <source>
        <dbReference type="PROSITE" id="PS50885"/>
    </source>
</evidence>
<evidence type="ECO:0000256" key="4">
    <source>
        <dbReference type="ARBA" id="ARBA00022475"/>
    </source>
</evidence>
<dbReference type="InterPro" id="IPR003660">
    <property type="entry name" value="HAMP_dom"/>
</dbReference>
<reference evidence="15 16" key="1">
    <citation type="submission" date="2019-11" db="EMBL/GenBank/DDBJ databases">
        <title>Gracilibacillus salitolerans sp. nov., a moderate halophile isolated from a saline soil in northwest China.</title>
        <authorList>
            <person name="Gan L."/>
        </authorList>
    </citation>
    <scope>NUCLEOTIDE SEQUENCE [LARGE SCALE GENOMIC DNA]</scope>
    <source>
        <strain evidence="15 16">SCU50</strain>
    </source>
</reference>
<dbReference type="InterPro" id="IPR010559">
    <property type="entry name" value="Sig_transdc_His_kin_internal"/>
</dbReference>
<evidence type="ECO:0000256" key="8">
    <source>
        <dbReference type="ARBA" id="ARBA00022777"/>
    </source>
</evidence>
<evidence type="ECO:0000259" key="13">
    <source>
        <dbReference type="PROSITE" id="PS50109"/>
    </source>
</evidence>
<dbReference type="GO" id="GO:0000155">
    <property type="term" value="F:phosphorelay sensor kinase activity"/>
    <property type="evidence" value="ECO:0007669"/>
    <property type="project" value="InterPro"/>
</dbReference>
<keyword evidence="16" id="KW-1185">Reference proteome</keyword>
<comment type="subcellular location">
    <subcellularLocation>
        <location evidence="2">Cell membrane</location>
        <topology evidence="2">Multi-pass membrane protein</topology>
    </subcellularLocation>
</comment>
<evidence type="ECO:0000313" key="15">
    <source>
        <dbReference type="EMBL" id="QGH33876.1"/>
    </source>
</evidence>
<dbReference type="InterPro" id="IPR003594">
    <property type="entry name" value="HATPase_dom"/>
</dbReference>
<keyword evidence="4" id="KW-1003">Cell membrane</keyword>
<name>A0A5Q2TGQ0_9BACI</name>